<dbReference type="GO" id="GO:0005886">
    <property type="term" value="C:plasma membrane"/>
    <property type="evidence" value="ECO:0007669"/>
    <property type="project" value="TreeGrafter"/>
</dbReference>
<dbReference type="Pfam" id="PF13306">
    <property type="entry name" value="LRR_5"/>
    <property type="match status" value="1"/>
</dbReference>
<keyword evidence="3" id="KW-0677">Repeat</keyword>
<evidence type="ECO:0000256" key="5">
    <source>
        <dbReference type="SAM" id="Phobius"/>
    </source>
</evidence>
<proteinExistence type="predicted"/>
<dbReference type="PANTHER" id="PTHR24369:SF210">
    <property type="entry name" value="CHAOPTIN-RELATED"/>
    <property type="match status" value="1"/>
</dbReference>
<keyword evidence="8" id="KW-1185">Reference proteome</keyword>
<dbReference type="InterPro" id="IPR001611">
    <property type="entry name" value="Leu-rich_rpt"/>
</dbReference>
<dbReference type="SMART" id="SM00369">
    <property type="entry name" value="LRR_TYP"/>
    <property type="match status" value="11"/>
</dbReference>
<dbReference type="OrthoDB" id="676979at2759"/>
<dbReference type="EMBL" id="AZBU02000008">
    <property type="protein sequence ID" value="TKR68342.1"/>
    <property type="molecule type" value="Genomic_DNA"/>
</dbReference>
<keyword evidence="2 6" id="KW-0732">Signal</keyword>
<feature type="transmembrane region" description="Helical" evidence="5">
    <location>
        <begin position="523"/>
        <end position="548"/>
    </location>
</feature>
<evidence type="ECO:0000313" key="8">
    <source>
        <dbReference type="Proteomes" id="UP000298663"/>
    </source>
</evidence>
<accession>A0A4U5MGQ7</accession>
<dbReference type="Gene3D" id="3.80.10.10">
    <property type="entry name" value="Ribonuclease Inhibitor"/>
    <property type="match status" value="2"/>
</dbReference>
<dbReference type="InterPro" id="IPR050541">
    <property type="entry name" value="LRR_TM_domain-containing"/>
</dbReference>
<sequence length="623" mass="70982">MLICEMERSKTHLSYVLVLCLLAVAVSEEPEICPKLNAIFNQLAHTRNETVGCSCYYKAPVWDDQPFVEPTSPEDVWIGCELVSMTAIFEYMNVLNETIVSKLWIWNAGLSILPHDVFGNVHVRSLQIEDSFVAIIREGVFKNFGRLLKHFSLKNNIVRELKTKVLSDLNHVQTFDMSGNKVTEIKADDFKGFTQCEEFSFKNNHLTKIADGAFRDMGNLKKLYLSGNKITKITQETFRGLHNLEILDLERNAISDIDWRAFDGLKNLRYLNLGVNALETVDLKGLDKLERLFVNNNSIQSMKNVSLKDLSRLLILNFDSNSLKRIDNDDLNFLNQSPKIISFSLSRNKLVEIGERAFEPLHQLSVLNLDQNELTSLSAHTNDGMMPVLRHLQKLTYLDITMNKIEEISNDDLEGLSQLKELIAMEAGLKRLGHVAFKDMRLERLFLNKNNLGRIPEGVFHGMTPDFEEVDITDNPFECVCGYVDDPNGWIKDWLKEVGPRHLNSGSLGCLKMKCPSKRPRPVWITILAATLAVFSFGILLVIGYLYVVDPKTRLMIEDRSRGKRSASDMESLISSNKPSPGPVKLRRPPEYEPSNSLLSKDNESPPLLKDNKKSVRFQDRKY</sequence>
<reference evidence="7 8" key="2">
    <citation type="journal article" date="2019" name="G3 (Bethesda)">
        <title>Hybrid Assembly of the Genome of the Entomopathogenic Nematode Steinernema carpocapsae Identifies the X-Chromosome.</title>
        <authorList>
            <person name="Serra L."/>
            <person name="Macchietto M."/>
            <person name="Macias-Munoz A."/>
            <person name="McGill C.J."/>
            <person name="Rodriguez I.M."/>
            <person name="Rodriguez B."/>
            <person name="Murad R."/>
            <person name="Mortazavi A."/>
        </authorList>
    </citation>
    <scope>NUCLEOTIDE SEQUENCE [LARGE SCALE GENOMIC DNA]</scope>
    <source>
        <strain evidence="7 8">ALL</strain>
    </source>
</reference>
<dbReference type="PROSITE" id="PS51450">
    <property type="entry name" value="LRR"/>
    <property type="match status" value="2"/>
</dbReference>
<keyword evidence="5" id="KW-0472">Membrane</keyword>
<dbReference type="STRING" id="34508.A0A4U5MGQ7"/>
<dbReference type="Pfam" id="PF13855">
    <property type="entry name" value="LRR_8"/>
    <property type="match status" value="2"/>
</dbReference>
<name>A0A4U5MGQ7_STECR</name>
<dbReference type="SMART" id="SM00365">
    <property type="entry name" value="LRR_SD22"/>
    <property type="match status" value="6"/>
</dbReference>
<dbReference type="SUPFAM" id="SSF52058">
    <property type="entry name" value="L domain-like"/>
    <property type="match status" value="1"/>
</dbReference>
<comment type="caution">
    <text evidence="7">The sequence shown here is derived from an EMBL/GenBank/DDBJ whole genome shotgun (WGS) entry which is preliminary data.</text>
</comment>
<dbReference type="PANTHER" id="PTHR24369">
    <property type="entry name" value="ANTIGEN BSP, PUTATIVE-RELATED"/>
    <property type="match status" value="1"/>
</dbReference>
<evidence type="ECO:0008006" key="9">
    <source>
        <dbReference type="Google" id="ProtNLM"/>
    </source>
</evidence>
<evidence type="ECO:0000313" key="7">
    <source>
        <dbReference type="EMBL" id="TKR68342.1"/>
    </source>
</evidence>
<keyword evidence="5" id="KW-0812">Transmembrane</keyword>
<keyword evidence="5" id="KW-1133">Transmembrane helix</keyword>
<evidence type="ECO:0000256" key="6">
    <source>
        <dbReference type="SAM" id="SignalP"/>
    </source>
</evidence>
<reference evidence="7 8" key="1">
    <citation type="journal article" date="2015" name="Genome Biol.">
        <title>Comparative genomics of Steinernema reveals deeply conserved gene regulatory networks.</title>
        <authorList>
            <person name="Dillman A.R."/>
            <person name="Macchietto M."/>
            <person name="Porter C.F."/>
            <person name="Rogers A."/>
            <person name="Williams B."/>
            <person name="Antoshechkin I."/>
            <person name="Lee M.M."/>
            <person name="Goodwin Z."/>
            <person name="Lu X."/>
            <person name="Lewis E.E."/>
            <person name="Goodrich-Blair H."/>
            <person name="Stock S.P."/>
            <person name="Adams B.J."/>
            <person name="Sternberg P.W."/>
            <person name="Mortazavi A."/>
        </authorList>
    </citation>
    <scope>NUCLEOTIDE SEQUENCE [LARGE SCALE GENOMIC DNA]</scope>
    <source>
        <strain evidence="7 8">ALL</strain>
    </source>
</reference>
<feature type="signal peptide" evidence="6">
    <location>
        <begin position="1"/>
        <end position="27"/>
    </location>
</feature>
<dbReference type="Proteomes" id="UP000298663">
    <property type="component" value="Unassembled WGS sequence"/>
</dbReference>
<dbReference type="AlphaFoldDB" id="A0A4U5MGQ7"/>
<evidence type="ECO:0000256" key="2">
    <source>
        <dbReference type="ARBA" id="ARBA00022729"/>
    </source>
</evidence>
<feature type="region of interest" description="Disordered" evidence="4">
    <location>
        <begin position="566"/>
        <end position="623"/>
    </location>
</feature>
<dbReference type="InterPro" id="IPR003591">
    <property type="entry name" value="Leu-rich_rpt_typical-subtyp"/>
</dbReference>
<dbReference type="InterPro" id="IPR026906">
    <property type="entry name" value="LRR_5"/>
</dbReference>
<dbReference type="InterPro" id="IPR032675">
    <property type="entry name" value="LRR_dom_sf"/>
</dbReference>
<feature type="chain" id="PRO_5020938729" description="LRRCT domain-containing protein" evidence="6">
    <location>
        <begin position="28"/>
        <end position="623"/>
    </location>
</feature>
<evidence type="ECO:0000256" key="4">
    <source>
        <dbReference type="SAM" id="MobiDB-lite"/>
    </source>
</evidence>
<keyword evidence="1" id="KW-0433">Leucine-rich repeat</keyword>
<evidence type="ECO:0000256" key="3">
    <source>
        <dbReference type="ARBA" id="ARBA00022737"/>
    </source>
</evidence>
<feature type="compositionally biased region" description="Basic and acidic residues" evidence="4">
    <location>
        <begin position="610"/>
        <end position="623"/>
    </location>
</feature>
<gene>
    <name evidence="7" type="ORF">L596_024336</name>
</gene>
<evidence type="ECO:0000256" key="1">
    <source>
        <dbReference type="ARBA" id="ARBA00022614"/>
    </source>
</evidence>
<protein>
    <recommendedName>
        <fullName evidence="9">LRRCT domain-containing protein</fullName>
    </recommendedName>
</protein>
<organism evidence="7 8">
    <name type="scientific">Steinernema carpocapsae</name>
    <name type="common">Entomopathogenic nematode</name>
    <dbReference type="NCBI Taxonomy" id="34508"/>
    <lineage>
        <taxon>Eukaryota</taxon>
        <taxon>Metazoa</taxon>
        <taxon>Ecdysozoa</taxon>
        <taxon>Nematoda</taxon>
        <taxon>Chromadorea</taxon>
        <taxon>Rhabditida</taxon>
        <taxon>Tylenchina</taxon>
        <taxon>Panagrolaimomorpha</taxon>
        <taxon>Strongyloidoidea</taxon>
        <taxon>Steinernematidae</taxon>
        <taxon>Steinernema</taxon>
    </lineage>
</organism>
<dbReference type="FunFam" id="3.80.10.10:FF:000732">
    <property type="entry name" value="GD11101"/>
    <property type="match status" value="1"/>
</dbReference>